<evidence type="ECO:0000259" key="8">
    <source>
        <dbReference type="Pfam" id="PF04055"/>
    </source>
</evidence>
<evidence type="ECO:0000256" key="5">
    <source>
        <dbReference type="ARBA" id="ARBA00023004"/>
    </source>
</evidence>
<dbReference type="SFLD" id="SFLDG01387">
    <property type="entry name" value="BtrN-like_SPASM_domain_contain"/>
    <property type="match status" value="1"/>
</dbReference>
<organism evidence="10 11">
    <name type="scientific">Desulfamplus magnetovallimortis</name>
    <dbReference type="NCBI Taxonomy" id="1246637"/>
    <lineage>
        <taxon>Bacteria</taxon>
        <taxon>Pseudomonadati</taxon>
        <taxon>Thermodesulfobacteriota</taxon>
        <taxon>Desulfobacteria</taxon>
        <taxon>Desulfobacterales</taxon>
        <taxon>Desulfobacteraceae</taxon>
        <taxon>Desulfamplus</taxon>
    </lineage>
</organism>
<dbReference type="GO" id="GO:0003824">
    <property type="term" value="F:catalytic activity"/>
    <property type="evidence" value="ECO:0007669"/>
    <property type="project" value="InterPro"/>
</dbReference>
<evidence type="ECO:0000256" key="7">
    <source>
        <dbReference type="SAM" id="MobiDB-lite"/>
    </source>
</evidence>
<dbReference type="Proteomes" id="UP000191931">
    <property type="component" value="Unassembled WGS sequence"/>
</dbReference>
<gene>
    <name evidence="10" type="ORF">MTBBW1_2380050</name>
</gene>
<dbReference type="PANTHER" id="PTHR11228:SF7">
    <property type="entry name" value="PQQA PEPTIDE CYCLASE"/>
    <property type="match status" value="1"/>
</dbReference>
<feature type="compositionally biased region" description="Polar residues" evidence="7">
    <location>
        <begin position="1"/>
        <end position="22"/>
    </location>
</feature>
<proteinExistence type="predicted"/>
<evidence type="ECO:0000256" key="3">
    <source>
        <dbReference type="ARBA" id="ARBA00022691"/>
    </source>
</evidence>
<name>A0A1W1HE62_9BACT</name>
<evidence type="ECO:0000256" key="1">
    <source>
        <dbReference type="ARBA" id="ARBA00001966"/>
    </source>
</evidence>
<feature type="region of interest" description="Disordered" evidence="7">
    <location>
        <begin position="1"/>
        <end position="29"/>
    </location>
</feature>
<dbReference type="RefSeq" id="WP_080809165.1">
    <property type="nucleotide sequence ID" value="NZ_LT828564.1"/>
</dbReference>
<dbReference type="InterPro" id="IPR050377">
    <property type="entry name" value="Radical_SAM_PqqE_MftC-like"/>
</dbReference>
<dbReference type="Gene3D" id="3.20.20.70">
    <property type="entry name" value="Aldolase class I"/>
    <property type="match status" value="1"/>
</dbReference>
<keyword evidence="4" id="KW-0479">Metal-binding</keyword>
<dbReference type="STRING" id="1246637.MTBBW1_2380050"/>
<feature type="domain" description="Radical SAM core" evidence="8">
    <location>
        <begin position="37"/>
        <end position="156"/>
    </location>
</feature>
<keyword evidence="3" id="KW-0949">S-adenosyl-L-methionine</keyword>
<evidence type="ECO:0000313" key="11">
    <source>
        <dbReference type="Proteomes" id="UP000191931"/>
    </source>
</evidence>
<dbReference type="InterPro" id="IPR023885">
    <property type="entry name" value="4Fe4S-binding_SPASM_dom"/>
</dbReference>
<protein>
    <submittedName>
        <fullName evidence="10">Uncharacterized protein</fullName>
    </submittedName>
</protein>
<dbReference type="SFLD" id="SFLDS00029">
    <property type="entry name" value="Radical_SAM"/>
    <property type="match status" value="1"/>
</dbReference>
<dbReference type="CDD" id="cd01335">
    <property type="entry name" value="Radical_SAM"/>
    <property type="match status" value="1"/>
</dbReference>
<dbReference type="InterPro" id="IPR007197">
    <property type="entry name" value="rSAM"/>
</dbReference>
<comment type="cofactor">
    <cofactor evidence="1">
        <name>[4Fe-4S] cluster</name>
        <dbReference type="ChEBI" id="CHEBI:49883"/>
    </cofactor>
</comment>
<evidence type="ECO:0000256" key="2">
    <source>
        <dbReference type="ARBA" id="ARBA00022485"/>
    </source>
</evidence>
<dbReference type="GO" id="GO:0046872">
    <property type="term" value="F:metal ion binding"/>
    <property type="evidence" value="ECO:0007669"/>
    <property type="project" value="UniProtKB-KW"/>
</dbReference>
<dbReference type="SUPFAM" id="SSF102114">
    <property type="entry name" value="Radical SAM enzymes"/>
    <property type="match status" value="1"/>
</dbReference>
<evidence type="ECO:0000256" key="6">
    <source>
        <dbReference type="ARBA" id="ARBA00023014"/>
    </source>
</evidence>
<dbReference type="AlphaFoldDB" id="A0A1W1HE62"/>
<reference evidence="10 11" key="1">
    <citation type="submission" date="2017-03" db="EMBL/GenBank/DDBJ databases">
        <authorList>
            <person name="Afonso C.L."/>
            <person name="Miller P.J."/>
            <person name="Scott M.A."/>
            <person name="Spackman E."/>
            <person name="Goraichik I."/>
            <person name="Dimitrov K.M."/>
            <person name="Suarez D.L."/>
            <person name="Swayne D.E."/>
        </authorList>
    </citation>
    <scope>NUCLEOTIDE SEQUENCE [LARGE SCALE GENOMIC DNA]</scope>
    <source>
        <strain evidence="10">PRJEB14757</strain>
    </source>
</reference>
<keyword evidence="2" id="KW-0004">4Fe-4S</keyword>
<dbReference type="SFLD" id="SFLDG01067">
    <property type="entry name" value="SPASM/twitch_domain_containing"/>
    <property type="match status" value="1"/>
</dbReference>
<evidence type="ECO:0000256" key="4">
    <source>
        <dbReference type="ARBA" id="ARBA00022723"/>
    </source>
</evidence>
<evidence type="ECO:0000313" key="10">
    <source>
        <dbReference type="EMBL" id="SLM30726.1"/>
    </source>
</evidence>
<dbReference type="InterPro" id="IPR013785">
    <property type="entry name" value="Aldolase_TIM"/>
</dbReference>
<keyword evidence="6" id="KW-0411">Iron-sulfur</keyword>
<dbReference type="GO" id="GO:0051536">
    <property type="term" value="F:iron-sulfur cluster binding"/>
    <property type="evidence" value="ECO:0007669"/>
    <property type="project" value="UniProtKB-KW"/>
</dbReference>
<keyword evidence="11" id="KW-1185">Reference proteome</keyword>
<dbReference type="EMBL" id="FWEV01000155">
    <property type="protein sequence ID" value="SLM30726.1"/>
    <property type="molecule type" value="Genomic_DNA"/>
</dbReference>
<dbReference type="Pfam" id="PF13186">
    <property type="entry name" value="SPASM"/>
    <property type="match status" value="1"/>
</dbReference>
<dbReference type="InterPro" id="IPR058240">
    <property type="entry name" value="rSAM_sf"/>
</dbReference>
<evidence type="ECO:0000259" key="9">
    <source>
        <dbReference type="Pfam" id="PF13186"/>
    </source>
</evidence>
<dbReference type="OrthoDB" id="5485132at2"/>
<dbReference type="InterPro" id="IPR034391">
    <property type="entry name" value="AdoMet-like_SPASM_containing"/>
</dbReference>
<keyword evidence="5" id="KW-0408">Iron</keyword>
<dbReference type="PANTHER" id="PTHR11228">
    <property type="entry name" value="RADICAL SAM DOMAIN PROTEIN"/>
    <property type="match status" value="1"/>
</dbReference>
<feature type="domain" description="4Fe4S-binding SPASM" evidence="9">
    <location>
        <begin position="248"/>
        <end position="309"/>
    </location>
</feature>
<dbReference type="CDD" id="cd21109">
    <property type="entry name" value="SPASM"/>
    <property type="match status" value="1"/>
</dbReference>
<sequence>MTKPSSPLSANPSYKNNGGNLQDKNREKESYPKELSIVITTKCNMRCKVCLQQEFASSFNMTLIDKLSHVIPQLELLHPIGGEPLLCDLDPIYTLALKNNCKIKIITNGTLITDKVAENIVAHVDRLIVSIDGGTDAAYREMRGSSIAKPLKGIGKVLTQKAIAGKISSPTIEINYLLTRTTIDSLPELAQRAKILGIDYINLFYPAFSDQELKRKESIGPDMAKAKIKEAASFANIIEPENRGGEICRRPWNTCFIDVNGNVFGCCYGSPALGNLNHSRFDDCWFGPVAQNLRKTVNTDQEIPSCRKCIVRKRA</sequence>
<dbReference type="Pfam" id="PF04055">
    <property type="entry name" value="Radical_SAM"/>
    <property type="match status" value="1"/>
</dbReference>
<accession>A0A1W1HE62</accession>